<dbReference type="Gene3D" id="3.30.70.141">
    <property type="entry name" value="Nucleoside diphosphate kinase-like domain"/>
    <property type="match status" value="2"/>
</dbReference>
<dbReference type="SMART" id="SM00676">
    <property type="entry name" value="DM10"/>
    <property type="match status" value="1"/>
</dbReference>
<dbReference type="Pfam" id="PF25364">
    <property type="entry name" value="PH_NDK7_N"/>
    <property type="match status" value="1"/>
</dbReference>
<evidence type="ECO:0000256" key="6">
    <source>
        <dbReference type="ARBA" id="ARBA00023136"/>
    </source>
</evidence>
<feature type="binding site" evidence="9">
    <location>
        <position position="415"/>
    </location>
    <ligand>
        <name>ATP</name>
        <dbReference type="ChEBI" id="CHEBI:30616"/>
    </ligand>
</feature>
<feature type="binding site" evidence="9">
    <location>
        <position position="385"/>
    </location>
    <ligand>
        <name>ATP</name>
        <dbReference type="ChEBI" id="CHEBI:30616"/>
    </ligand>
</feature>
<dbReference type="SUPFAM" id="SSF54919">
    <property type="entry name" value="Nucleoside diphosphate kinase, NDK"/>
    <property type="match status" value="2"/>
</dbReference>
<evidence type="ECO:0000313" key="11">
    <source>
        <dbReference type="EMBL" id="CAF0985976.1"/>
    </source>
</evidence>
<evidence type="ECO:0000313" key="12">
    <source>
        <dbReference type="Proteomes" id="UP000663828"/>
    </source>
</evidence>
<accession>A0A814FQL9</accession>
<organism evidence="11 12">
    <name type="scientific">Adineta ricciae</name>
    <name type="common">Rotifer</name>
    <dbReference type="NCBI Taxonomy" id="249248"/>
    <lineage>
        <taxon>Eukaryota</taxon>
        <taxon>Metazoa</taxon>
        <taxon>Spiralia</taxon>
        <taxon>Gnathifera</taxon>
        <taxon>Rotifera</taxon>
        <taxon>Eurotatoria</taxon>
        <taxon>Bdelloidea</taxon>
        <taxon>Adinetida</taxon>
        <taxon>Adinetidae</taxon>
        <taxon>Adineta</taxon>
    </lineage>
</organism>
<dbReference type="FunFam" id="3.40.50.300:FF:001193">
    <property type="entry name" value="Rab family, other"/>
    <property type="match status" value="1"/>
</dbReference>
<dbReference type="GO" id="GO:0016020">
    <property type="term" value="C:membrane"/>
    <property type="evidence" value="ECO:0007669"/>
    <property type="project" value="UniProtKB-SubCell"/>
</dbReference>
<proteinExistence type="inferred from homology"/>
<dbReference type="PANTHER" id="PTHR43109:SF2">
    <property type="entry name" value="NUCLEOSIDE DIPHOSPHATE KINASE 7"/>
    <property type="match status" value="1"/>
</dbReference>
<dbReference type="Pfam" id="PF00334">
    <property type="entry name" value="NDK"/>
    <property type="match status" value="2"/>
</dbReference>
<dbReference type="InterPro" id="IPR057579">
    <property type="entry name" value="DM10_NDK7"/>
</dbReference>
<dbReference type="Gene3D" id="3.40.50.300">
    <property type="entry name" value="P-loop containing nucleotide triphosphate hydrolases"/>
    <property type="match status" value="1"/>
</dbReference>
<dbReference type="GO" id="GO:0005813">
    <property type="term" value="C:centrosome"/>
    <property type="evidence" value="ECO:0007669"/>
    <property type="project" value="TreeGrafter"/>
</dbReference>
<keyword evidence="4" id="KW-0547">Nucleotide-binding</keyword>
<dbReference type="InterPro" id="IPR027417">
    <property type="entry name" value="P-loop_NTPase"/>
</dbReference>
<comment type="caution">
    <text evidence="11">The sequence shown here is derived from an EMBL/GenBank/DDBJ whole genome shotgun (WGS) entry which is preliminary data.</text>
</comment>
<dbReference type="SMART" id="SM00176">
    <property type="entry name" value="RAN"/>
    <property type="match status" value="1"/>
</dbReference>
<dbReference type="FunFam" id="3.30.70.141:FF:000010">
    <property type="entry name" value="Nucleoside diphosphate kinase 7"/>
    <property type="match status" value="1"/>
</dbReference>
<dbReference type="GO" id="GO:0005879">
    <property type="term" value="C:axonemal microtubule"/>
    <property type="evidence" value="ECO:0007669"/>
    <property type="project" value="TreeGrafter"/>
</dbReference>
<comment type="caution">
    <text evidence="9">Lacks conserved residue(s) required for the propagation of feature annotation.</text>
</comment>
<dbReference type="NCBIfam" id="TIGR00231">
    <property type="entry name" value="small_GTP"/>
    <property type="match status" value="1"/>
</dbReference>
<dbReference type="PROSITE" id="PS51421">
    <property type="entry name" value="RAS"/>
    <property type="match status" value="1"/>
</dbReference>
<dbReference type="PROSITE" id="PS51374">
    <property type="entry name" value="NDPK_LIKE"/>
    <property type="match status" value="2"/>
</dbReference>
<dbReference type="EMBL" id="CAJNOR010000702">
    <property type="protein sequence ID" value="CAF0985976.1"/>
    <property type="molecule type" value="Genomic_DNA"/>
</dbReference>
<dbReference type="SMART" id="SM00173">
    <property type="entry name" value="RAS"/>
    <property type="match status" value="1"/>
</dbReference>
<evidence type="ECO:0000256" key="2">
    <source>
        <dbReference type="ARBA" id="ARBA00004430"/>
    </source>
</evidence>
<gene>
    <name evidence="11" type="ORF">XAT740_LOCUS12439</name>
</gene>
<dbReference type="PRINTS" id="PR00449">
    <property type="entry name" value="RASTRNSFRMNG"/>
</dbReference>
<feature type="binding site" evidence="9">
    <location>
        <position position="357"/>
    </location>
    <ligand>
        <name>ATP</name>
        <dbReference type="ChEBI" id="CHEBI:30616"/>
    </ligand>
</feature>
<dbReference type="AlphaFoldDB" id="A0A814FQL9"/>
<keyword evidence="7" id="KW-0206">Cytoskeleton</keyword>
<evidence type="ECO:0000256" key="8">
    <source>
        <dbReference type="ARBA" id="ARBA00023273"/>
    </source>
</evidence>
<dbReference type="Gene3D" id="2.30.29.170">
    <property type="match status" value="1"/>
</dbReference>
<reference evidence="11" key="1">
    <citation type="submission" date="2021-02" db="EMBL/GenBank/DDBJ databases">
        <authorList>
            <person name="Nowell W R."/>
        </authorList>
    </citation>
    <scope>NUCLEOTIDE SEQUENCE</scope>
</reference>
<dbReference type="SMART" id="SM00175">
    <property type="entry name" value="RAB"/>
    <property type="match status" value="1"/>
</dbReference>
<feature type="domain" description="DM10" evidence="10">
    <location>
        <begin position="215"/>
        <end position="303"/>
    </location>
</feature>
<feature type="binding site" evidence="9">
    <location>
        <position position="405"/>
    </location>
    <ligand>
        <name>ATP</name>
        <dbReference type="ChEBI" id="CHEBI:30616"/>
    </ligand>
</feature>
<dbReference type="Pfam" id="PF00071">
    <property type="entry name" value="Ras"/>
    <property type="match status" value="1"/>
</dbReference>
<keyword evidence="12" id="KW-1185">Reference proteome</keyword>
<protein>
    <recommendedName>
        <fullName evidence="10">DM10 domain-containing protein</fullName>
    </recommendedName>
</protein>
<evidence type="ECO:0000256" key="4">
    <source>
        <dbReference type="ARBA" id="ARBA00022741"/>
    </source>
</evidence>
<feature type="binding site" evidence="9">
    <location>
        <position position="391"/>
    </location>
    <ligand>
        <name>ATP</name>
        <dbReference type="ChEBI" id="CHEBI:30616"/>
    </ligand>
</feature>
<name>A0A814FQL9_ADIRI</name>
<dbReference type="GO" id="GO:0003924">
    <property type="term" value="F:GTPase activity"/>
    <property type="evidence" value="ECO:0007669"/>
    <property type="project" value="InterPro"/>
</dbReference>
<dbReference type="Proteomes" id="UP000663828">
    <property type="component" value="Unassembled WGS sequence"/>
</dbReference>
<evidence type="ECO:0000259" key="10">
    <source>
        <dbReference type="PROSITE" id="PS51336"/>
    </source>
</evidence>
<evidence type="ECO:0000256" key="5">
    <source>
        <dbReference type="ARBA" id="ARBA00022801"/>
    </source>
</evidence>
<dbReference type="SMART" id="SM00177">
    <property type="entry name" value="ARF"/>
    <property type="match status" value="1"/>
</dbReference>
<dbReference type="GO" id="GO:0005525">
    <property type="term" value="F:GTP binding"/>
    <property type="evidence" value="ECO:0007669"/>
    <property type="project" value="InterPro"/>
</dbReference>
<dbReference type="SMART" id="SM00174">
    <property type="entry name" value="RHO"/>
    <property type="match status" value="1"/>
</dbReference>
<dbReference type="PANTHER" id="PTHR43109">
    <property type="entry name" value="NUCLEOSIDE DIPHOSPHATE KINASE 7"/>
    <property type="match status" value="1"/>
</dbReference>
<dbReference type="InterPro" id="IPR036850">
    <property type="entry name" value="NDK-like_dom_sf"/>
</dbReference>
<dbReference type="InterPro" id="IPR005225">
    <property type="entry name" value="Small_GTP-bd"/>
</dbReference>
<sequence length="585" mass="66174">MTRVAESHDYLFKFLIIGNASTGKTCILHQFLENEFRREGTHTIGAEFGSKVVTVTNKTVKLQIWDTAGQERFRSVTRSYYRGASGALLIYDISNRESYNDVTNWLTDVRAAASPNIVIILCGNKKDLEDDRRQVTFLEGSRFAQEHDLMFLETSALTNENISESFEQCARIIVSKINSGNIDPSRMYSGIQCNATTITAHQNENSSNNLKQKSVDERYSYIGEWYDPQASMTRTYQVLFYPSDNSIEMYDTKTRRTFLKRTKCDTIKMQDFFVGNTINIFSRSIKIADFGDAFTAKSVGKNQERTLAIIKPDAIRHLGEIISAVYENGFNIARMRMVKLSQNEVMYFYSEHKTKDFFPRLCEFMTSGPLVAMELVGPDAVNRWRSMIGPTDTQRAREQGSHLLRARFGTDGTRNALHGSDSASSAQREISFFFGSKYGVNTACYNDTTCCIIKPHAVAEGRAGHIINAILIAGFQISAIGTFSLDKVNAEEFFEVYKGVVHEYPKMVEELMSGACIVLEVRAQNAQAVFRDFCGPADPEIARHIRPRTLRALYGKDKVKNAVHCTDLAEDASLEVEYFFRILDH</sequence>
<comment type="subcellular location">
    <subcellularLocation>
        <location evidence="2">Cytoplasm</location>
        <location evidence="2">Cytoskeleton</location>
        <location evidence="2">Cilium axoneme</location>
    </subcellularLocation>
    <subcellularLocation>
        <location evidence="1">Membrane</location>
    </subcellularLocation>
</comment>
<dbReference type="InterPro" id="IPR034907">
    <property type="entry name" value="NDK-like_dom"/>
</dbReference>
<dbReference type="PROSITE" id="PS51420">
    <property type="entry name" value="RHO"/>
    <property type="match status" value="1"/>
</dbReference>
<keyword evidence="8" id="KW-0966">Cell projection</keyword>
<dbReference type="CDD" id="cd04412">
    <property type="entry name" value="NDPk7B"/>
    <property type="match status" value="1"/>
</dbReference>
<keyword evidence="6" id="KW-0472">Membrane</keyword>
<dbReference type="SMART" id="SM00562">
    <property type="entry name" value="NDK"/>
    <property type="match status" value="2"/>
</dbReference>
<dbReference type="SUPFAM" id="SSF52540">
    <property type="entry name" value="P-loop containing nucleoside triphosphate hydrolases"/>
    <property type="match status" value="1"/>
</dbReference>
<dbReference type="PROSITE" id="PS51336">
    <property type="entry name" value="DM10"/>
    <property type="match status" value="1"/>
</dbReference>
<evidence type="ECO:0000256" key="7">
    <source>
        <dbReference type="ARBA" id="ARBA00023212"/>
    </source>
</evidence>
<dbReference type="FunFam" id="3.30.70.141:FF:000004">
    <property type="entry name" value="Nucleoside diphosphate kinase 7"/>
    <property type="match status" value="1"/>
</dbReference>
<evidence type="ECO:0000256" key="3">
    <source>
        <dbReference type="ARBA" id="ARBA00022490"/>
    </source>
</evidence>
<keyword evidence="3" id="KW-0963">Cytoplasm</keyword>
<dbReference type="InterPro" id="IPR001806">
    <property type="entry name" value="Small_GTPase"/>
</dbReference>
<evidence type="ECO:0000256" key="1">
    <source>
        <dbReference type="ARBA" id="ARBA00004370"/>
    </source>
</evidence>
<keyword evidence="5" id="KW-0378">Hydrolase</keyword>
<dbReference type="InterPro" id="IPR037993">
    <property type="entry name" value="NDPk7B"/>
</dbReference>
<feature type="active site" description="Pros-phosphohistidine intermediate" evidence="9">
    <location>
        <position position="418"/>
    </location>
</feature>
<dbReference type="InterPro" id="IPR006602">
    <property type="entry name" value="DM10_dom"/>
</dbReference>
<feature type="binding site" evidence="9">
    <location>
        <position position="311"/>
    </location>
    <ligand>
        <name>ATP</name>
        <dbReference type="ChEBI" id="CHEBI:30616"/>
    </ligand>
</feature>
<dbReference type="PROSITE" id="PS51419">
    <property type="entry name" value="RAB"/>
    <property type="match status" value="1"/>
</dbReference>
<feature type="active site" description="Pros-phosphohistidine intermediate" evidence="9">
    <location>
        <position position="564"/>
    </location>
</feature>
<comment type="similarity">
    <text evidence="9">Belongs to the NDK family.</text>
</comment>
<evidence type="ECO:0000256" key="9">
    <source>
        <dbReference type="PROSITE-ProRule" id="PRU00706"/>
    </source>
</evidence>